<dbReference type="GO" id="GO:0046872">
    <property type="term" value="F:metal ion binding"/>
    <property type="evidence" value="ECO:0007669"/>
    <property type="project" value="InterPro"/>
</dbReference>
<evidence type="ECO:0000259" key="6">
    <source>
        <dbReference type="Pfam" id="PF16656"/>
    </source>
</evidence>
<dbReference type="Gene3D" id="3.60.21.10">
    <property type="match status" value="1"/>
</dbReference>
<dbReference type="InterPro" id="IPR029052">
    <property type="entry name" value="Metallo-depent_PP-like"/>
</dbReference>
<dbReference type="InterPro" id="IPR008963">
    <property type="entry name" value="Purple_acid_Pase-like_N"/>
</dbReference>
<reference evidence="8" key="1">
    <citation type="journal article" date="2023" name="Commun. Biol.">
        <title>Genome analysis of Parmales, the sister group of diatoms, reveals the evolutionary specialization of diatoms from phago-mixotrophs to photoautotrophs.</title>
        <authorList>
            <person name="Ban H."/>
            <person name="Sato S."/>
            <person name="Yoshikawa S."/>
            <person name="Yamada K."/>
            <person name="Nakamura Y."/>
            <person name="Ichinomiya M."/>
            <person name="Sato N."/>
            <person name="Blanc-Mathieu R."/>
            <person name="Endo H."/>
            <person name="Kuwata A."/>
            <person name="Ogata H."/>
        </authorList>
    </citation>
    <scope>NUCLEOTIDE SEQUENCE [LARGE SCALE GENOMIC DNA]</scope>
    <source>
        <strain evidence="8">NIES 3700</strain>
    </source>
</reference>
<feature type="chain" id="PRO_5041012018" description="Purple acid phosphatase" evidence="3">
    <location>
        <begin position="22"/>
        <end position="434"/>
    </location>
</feature>
<evidence type="ECO:0000313" key="7">
    <source>
        <dbReference type="EMBL" id="GMH74041.1"/>
    </source>
</evidence>
<comment type="similarity">
    <text evidence="3">Belongs to the metallophosphoesterase superfamily. Purple acid phosphatase family.</text>
</comment>
<dbReference type="Pfam" id="PF00149">
    <property type="entry name" value="Metallophos"/>
    <property type="match status" value="1"/>
</dbReference>
<gene>
    <name evidence="7" type="ORF">TrLO_g9751</name>
</gene>
<organism evidence="7 8">
    <name type="scientific">Triparma laevis f. longispina</name>
    <dbReference type="NCBI Taxonomy" id="1714387"/>
    <lineage>
        <taxon>Eukaryota</taxon>
        <taxon>Sar</taxon>
        <taxon>Stramenopiles</taxon>
        <taxon>Ochrophyta</taxon>
        <taxon>Bolidophyceae</taxon>
        <taxon>Parmales</taxon>
        <taxon>Triparmaceae</taxon>
        <taxon>Triparma</taxon>
    </lineage>
</organism>
<evidence type="ECO:0000256" key="1">
    <source>
        <dbReference type="ARBA" id="ARBA00022729"/>
    </source>
</evidence>
<dbReference type="CDD" id="cd00839">
    <property type="entry name" value="MPP_PAPs"/>
    <property type="match status" value="1"/>
</dbReference>
<keyword evidence="2" id="KW-0325">Glycoprotein</keyword>
<accession>A0A9W7AP13</accession>
<dbReference type="InterPro" id="IPR004843">
    <property type="entry name" value="Calcineurin-like_PHP"/>
</dbReference>
<feature type="domain" description="Calcineurin-like phosphoesterase" evidence="4">
    <location>
        <begin position="115"/>
        <end position="348"/>
    </location>
</feature>
<dbReference type="SUPFAM" id="SSF56300">
    <property type="entry name" value="Metallo-dependent phosphatases"/>
    <property type="match status" value="1"/>
</dbReference>
<dbReference type="InterPro" id="IPR041792">
    <property type="entry name" value="MPP_PAP"/>
</dbReference>
<evidence type="ECO:0000259" key="5">
    <source>
        <dbReference type="Pfam" id="PF14008"/>
    </source>
</evidence>
<dbReference type="InterPro" id="IPR015914">
    <property type="entry name" value="PAPs_N"/>
</dbReference>
<dbReference type="EC" id="3.1.3.2" evidence="3"/>
<comment type="caution">
    <text evidence="7">The sequence shown here is derived from an EMBL/GenBank/DDBJ whole genome shotgun (WGS) entry which is preliminary data.</text>
</comment>
<dbReference type="InterPro" id="IPR025733">
    <property type="entry name" value="PAPs_C"/>
</dbReference>
<comment type="catalytic activity">
    <reaction evidence="3">
        <text>a phosphate monoester + H2O = an alcohol + phosphate</text>
        <dbReference type="Rhea" id="RHEA:15017"/>
        <dbReference type="ChEBI" id="CHEBI:15377"/>
        <dbReference type="ChEBI" id="CHEBI:30879"/>
        <dbReference type="ChEBI" id="CHEBI:43474"/>
        <dbReference type="ChEBI" id="CHEBI:67140"/>
        <dbReference type="EC" id="3.1.3.2"/>
    </reaction>
</comment>
<dbReference type="EMBL" id="BRXW01000688">
    <property type="protein sequence ID" value="GMH74041.1"/>
    <property type="molecule type" value="Genomic_DNA"/>
</dbReference>
<dbReference type="Pfam" id="PF14008">
    <property type="entry name" value="Metallophos_C"/>
    <property type="match status" value="1"/>
</dbReference>
<evidence type="ECO:0000256" key="3">
    <source>
        <dbReference type="RuleBase" id="RU361203"/>
    </source>
</evidence>
<dbReference type="GO" id="GO:0003993">
    <property type="term" value="F:acid phosphatase activity"/>
    <property type="evidence" value="ECO:0007669"/>
    <property type="project" value="UniProtKB-EC"/>
</dbReference>
<feature type="signal peptide" evidence="3">
    <location>
        <begin position="1"/>
        <end position="21"/>
    </location>
</feature>
<proteinExistence type="inferred from homology"/>
<dbReference type="AlphaFoldDB" id="A0A9W7AP13"/>
<feature type="domain" description="Purple acid phosphatase N-terminal" evidence="6">
    <location>
        <begin position="26"/>
        <end position="98"/>
    </location>
</feature>
<dbReference type="SUPFAM" id="SSF49363">
    <property type="entry name" value="Purple acid phosphatase, N-terminal domain"/>
    <property type="match status" value="1"/>
</dbReference>
<name>A0A9W7AP13_9STRA</name>
<sequence>MKTYVILFIFLQCLLQDLCSASDSFPRGVHIAFVGPSSIAISFYTRSDAPSALPWVLIAEQNYTGTTTKSVSRYHHDVIVSDLKAGESYEYEVGVGGSSVNGFSYSPIDISSSNFKVAFVGDMGVNNSAATISALMKKHSDYSWIHHVGDISYADDASVKIEPSSGSGYDEVYDLFQDSLQDITSSTPYMVSPGNHDVTCRVTSDLGCPKQQRNFSAFRQRWRMPSIESGASTVEHHNVWYSYRVGNVHFVSIDTESDFPNAPTKPTTKIGGGAGGGFGDQLSWLKSDLQAANSDPTIDYIVAMGHRVFYSSSLTDWPLNAVKHVSSAFEPIFKDFNVDLYICGHKHFYERGSPAYNNKPVERGLVQIVNGAAGCNEGVQGEGKGKGHHLIVKGNYEDTGYGELEVREGEMVWRYVLSEGGGVDDEVVIKSKRS</sequence>
<dbReference type="Pfam" id="PF16656">
    <property type="entry name" value="Pur_ac_phosph_N"/>
    <property type="match status" value="1"/>
</dbReference>
<dbReference type="PANTHER" id="PTHR45867">
    <property type="entry name" value="PURPLE ACID PHOSPHATASE"/>
    <property type="match status" value="1"/>
</dbReference>
<protein>
    <recommendedName>
        <fullName evidence="3">Purple acid phosphatase</fullName>
        <ecNumber evidence="3">3.1.3.2</ecNumber>
    </recommendedName>
</protein>
<evidence type="ECO:0000256" key="2">
    <source>
        <dbReference type="ARBA" id="ARBA00023180"/>
    </source>
</evidence>
<dbReference type="OrthoDB" id="45007at2759"/>
<dbReference type="PANTHER" id="PTHR45867:SF10">
    <property type="entry name" value="PURPLE ACID PHOSPHATASE"/>
    <property type="match status" value="1"/>
</dbReference>
<keyword evidence="3" id="KW-0378">Hydrolase</keyword>
<feature type="domain" description="Purple acid phosphatase C-terminal" evidence="5">
    <location>
        <begin position="365"/>
        <end position="426"/>
    </location>
</feature>
<evidence type="ECO:0000313" key="8">
    <source>
        <dbReference type="Proteomes" id="UP001165122"/>
    </source>
</evidence>
<keyword evidence="8" id="KW-1185">Reference proteome</keyword>
<keyword evidence="1 3" id="KW-0732">Signal</keyword>
<dbReference type="Proteomes" id="UP001165122">
    <property type="component" value="Unassembled WGS sequence"/>
</dbReference>
<evidence type="ECO:0000259" key="4">
    <source>
        <dbReference type="Pfam" id="PF00149"/>
    </source>
</evidence>